<dbReference type="EMBL" id="LK028559">
    <property type="protein sequence ID" value="CDR31466.1"/>
    <property type="molecule type" value="Genomic_DNA"/>
</dbReference>
<feature type="transmembrane region" description="Helical" evidence="9">
    <location>
        <begin position="279"/>
        <end position="297"/>
    </location>
</feature>
<sequence>MQNMTFVSKTSPYIRKETSTKRMMFDVLIALTPAVLFSIYKFGVDALIKILLSLIVFVLVEAIYFLAVTKAPGYNFSEKFANKLKKYSINHFSAPAVSAIIYAMILPDKLDLYVVFMGALFGAFIGKMIFGGLGFNLFNPAAIGRVFIAIAFTSFFQGSYGFIDAAAGSTALSTTFPNVLNSYSLIDLFVGNIPGSLGEINSFAILIGLVYLLVRKTIDYRPVVSALLIFTALTFVAGFIMYPQYLFEYVIFQLLSGGLLFGLTFMITDPATSPITRTGRVTFGLIIGTLIFMIRMFGSLPEGVAFALLIGNLMVPLLDYPAWASNRITKKFIAITSLSVICLIVITYMIVGGYLI</sequence>
<evidence type="ECO:0000256" key="4">
    <source>
        <dbReference type="ARBA" id="ARBA00022643"/>
    </source>
</evidence>
<accession>A0A061AIK9</accession>
<keyword evidence="7 9" id="KW-1133">Transmembrane helix</keyword>
<evidence type="ECO:0000256" key="9">
    <source>
        <dbReference type="SAM" id="Phobius"/>
    </source>
</evidence>
<keyword evidence="8 9" id="KW-0472">Membrane</keyword>
<keyword evidence="3" id="KW-0285">Flavoprotein</keyword>
<feature type="transmembrane region" description="Helical" evidence="9">
    <location>
        <begin position="23"/>
        <end position="40"/>
    </location>
</feature>
<dbReference type="HOGENOM" id="CLU_042020_1_0_14"/>
<feature type="transmembrane region" description="Helical" evidence="9">
    <location>
        <begin position="303"/>
        <end position="320"/>
    </location>
</feature>
<evidence type="ECO:0000256" key="6">
    <source>
        <dbReference type="ARBA" id="ARBA00022967"/>
    </source>
</evidence>
<evidence type="ECO:0000256" key="5">
    <source>
        <dbReference type="ARBA" id="ARBA00022692"/>
    </source>
</evidence>
<dbReference type="GO" id="GO:0055085">
    <property type="term" value="P:transmembrane transport"/>
    <property type="evidence" value="ECO:0007669"/>
    <property type="project" value="InterPro"/>
</dbReference>
<keyword evidence="11" id="KW-1185">Reference proteome</keyword>
<feature type="transmembrane region" description="Helical" evidence="9">
    <location>
        <begin position="183"/>
        <end position="214"/>
    </location>
</feature>
<keyword evidence="1" id="KW-0813">Transport</keyword>
<keyword evidence="6" id="KW-1278">Translocase</keyword>
<dbReference type="RefSeq" id="WP_045749878.1">
    <property type="nucleotide sequence ID" value="NZ_FUZK01000004.1"/>
</dbReference>
<evidence type="ECO:0000256" key="7">
    <source>
        <dbReference type="ARBA" id="ARBA00022989"/>
    </source>
</evidence>
<dbReference type="Proteomes" id="UP000032434">
    <property type="component" value="Chromosome 1"/>
</dbReference>
<reference evidence="11" key="1">
    <citation type="submission" date="2014-05" db="EMBL/GenBank/DDBJ databases">
        <authorList>
            <person name="Kube M."/>
        </authorList>
    </citation>
    <scope>NUCLEOTIDE SEQUENCE [LARGE SCALE GENOMIC DNA]</scope>
</reference>
<feature type="transmembrane region" description="Helical" evidence="9">
    <location>
        <begin position="332"/>
        <end position="355"/>
    </location>
</feature>
<dbReference type="Pfam" id="PF03116">
    <property type="entry name" value="NQR2_RnfD_RnfE"/>
    <property type="match status" value="1"/>
</dbReference>
<protein>
    <submittedName>
        <fullName evidence="10">Electron transport complex protein RnfD</fullName>
    </submittedName>
</protein>
<feature type="transmembrane region" description="Helical" evidence="9">
    <location>
        <begin position="112"/>
        <end position="130"/>
    </location>
</feature>
<feature type="transmembrane region" description="Helical" evidence="9">
    <location>
        <begin position="249"/>
        <end position="267"/>
    </location>
</feature>
<evidence type="ECO:0000256" key="1">
    <source>
        <dbReference type="ARBA" id="ARBA00022448"/>
    </source>
</evidence>
<evidence type="ECO:0000256" key="3">
    <source>
        <dbReference type="ARBA" id="ARBA00022630"/>
    </source>
</evidence>
<proteinExistence type="predicted"/>
<keyword evidence="2" id="KW-0597">Phosphoprotein</keyword>
<dbReference type="InterPro" id="IPR004338">
    <property type="entry name" value="NqrB/RnfD"/>
</dbReference>
<feature type="transmembrane region" description="Helical" evidence="9">
    <location>
        <begin position="87"/>
        <end position="106"/>
    </location>
</feature>
<dbReference type="InParanoid" id="A0A061AIK9"/>
<dbReference type="PATRIC" id="fig|35623.3.peg.1393"/>
<keyword evidence="4" id="KW-0288">FMN</keyword>
<keyword evidence="5 9" id="KW-0812">Transmembrane</keyword>
<dbReference type="OrthoDB" id="9776359at2"/>
<dbReference type="GO" id="GO:0005886">
    <property type="term" value="C:plasma membrane"/>
    <property type="evidence" value="ECO:0007669"/>
    <property type="project" value="TreeGrafter"/>
</dbReference>
<evidence type="ECO:0000256" key="8">
    <source>
        <dbReference type="ARBA" id="ARBA00023136"/>
    </source>
</evidence>
<evidence type="ECO:0000313" key="11">
    <source>
        <dbReference type="Proteomes" id="UP000032434"/>
    </source>
</evidence>
<feature type="transmembrane region" description="Helical" evidence="9">
    <location>
        <begin position="46"/>
        <end position="67"/>
    </location>
</feature>
<organism evidence="10 11">
    <name type="scientific">Acholeplasma oculi</name>
    <dbReference type="NCBI Taxonomy" id="35623"/>
    <lineage>
        <taxon>Bacteria</taxon>
        <taxon>Bacillati</taxon>
        <taxon>Mycoplasmatota</taxon>
        <taxon>Mollicutes</taxon>
        <taxon>Acholeplasmatales</taxon>
        <taxon>Acholeplasmataceae</taxon>
        <taxon>Acholeplasma</taxon>
    </lineage>
</organism>
<dbReference type="KEGG" id="aoc:Aocu_13930"/>
<name>A0A061AIK9_9MOLU</name>
<dbReference type="STRING" id="35623.Aocu_13930"/>
<feature type="transmembrane region" description="Helical" evidence="9">
    <location>
        <begin position="142"/>
        <end position="163"/>
    </location>
</feature>
<evidence type="ECO:0000256" key="2">
    <source>
        <dbReference type="ARBA" id="ARBA00022553"/>
    </source>
</evidence>
<evidence type="ECO:0000313" key="10">
    <source>
        <dbReference type="EMBL" id="CDR31466.1"/>
    </source>
</evidence>
<dbReference type="AlphaFoldDB" id="A0A061AIK9"/>
<gene>
    <name evidence="10" type="primary">rnfD</name>
    <name evidence="10" type="ORF">Aocu_13930</name>
</gene>
<feature type="transmembrane region" description="Helical" evidence="9">
    <location>
        <begin position="223"/>
        <end position="243"/>
    </location>
</feature>
<dbReference type="PANTHER" id="PTHR30578:SF0">
    <property type="entry name" value="ION-TRANSLOCATING OXIDOREDUCTASE COMPLEX SUBUNIT D"/>
    <property type="match status" value="1"/>
</dbReference>
<dbReference type="PANTHER" id="PTHR30578">
    <property type="entry name" value="ELECTRON TRANSPORT COMPLEX PROTEIN RNFD"/>
    <property type="match status" value="1"/>
</dbReference>